<dbReference type="OrthoDB" id="9782418at2"/>
<dbReference type="GO" id="GO:0005886">
    <property type="term" value="C:plasma membrane"/>
    <property type="evidence" value="ECO:0007669"/>
    <property type="project" value="UniProtKB-SubCell"/>
</dbReference>
<reference evidence="13 14" key="1">
    <citation type="submission" date="2016-11" db="EMBL/GenBank/DDBJ databases">
        <authorList>
            <person name="Jaros S."/>
            <person name="Januszkiewicz K."/>
            <person name="Wedrychowicz H."/>
        </authorList>
    </citation>
    <scope>NUCLEOTIDE SEQUENCE [LARGE SCALE GENOMIC DNA]</scope>
    <source>
        <strain evidence="13 14">LMG 20594</strain>
    </source>
</reference>
<feature type="transmembrane region" description="Helical" evidence="11">
    <location>
        <begin position="232"/>
        <end position="249"/>
    </location>
</feature>
<evidence type="ECO:0000256" key="5">
    <source>
        <dbReference type="ARBA" id="ARBA00022519"/>
    </source>
</evidence>
<evidence type="ECO:0000256" key="10">
    <source>
        <dbReference type="ARBA" id="ARBA00023136"/>
    </source>
</evidence>
<keyword evidence="6 11" id="KW-0808">Transferase</keyword>
<dbReference type="RefSeq" id="WP_073430577.1">
    <property type="nucleotide sequence ID" value="NZ_CADFGY010000027.1"/>
</dbReference>
<sequence>MYEKLANYGSLIRIRQPIGIALLMWPTLSALWIASNGCPSWRLIGIFAAGTVLMRSAGCAINDLFDIRLDGQVARTRARPLASGKVRSSEAVAIFVSLVSISAVVASGLTSEARLMAVGAVLVAATYPLAKRWFAVPQLHLGVAFGFGILMAFAQVRQALPLIAWILFCGNIFWALAYDTEYAMADREEDRYTGMRSSALTLGKFDVVAVMTCYAGALACFIAIGAIEQAGLFYWLGIALAICCVAKHYKLIAGRTKEGCLAAFAHNGMLGAVVFGGIVLDYIARGSAG</sequence>
<protein>
    <recommendedName>
        <fullName evidence="11 12">4-hydroxybenzoate octaprenyltransferase</fullName>
        <ecNumber evidence="11 12">2.5.1.39</ecNumber>
    </recommendedName>
    <alternativeName>
        <fullName evidence="11">4-HB polyprenyltransferase</fullName>
    </alternativeName>
</protein>
<dbReference type="EC" id="2.5.1.39" evidence="11 12"/>
<dbReference type="EMBL" id="FRAB01000025">
    <property type="protein sequence ID" value="SHK50855.1"/>
    <property type="molecule type" value="Genomic_DNA"/>
</dbReference>
<dbReference type="GO" id="GO:0008412">
    <property type="term" value="F:4-hydroxybenzoate polyprenyltransferase activity"/>
    <property type="evidence" value="ECO:0007669"/>
    <property type="project" value="UniProtKB-UniRule"/>
</dbReference>
<accession>A0A1M6T1K7</accession>
<feature type="transmembrane region" description="Helical" evidence="11">
    <location>
        <begin position="139"/>
        <end position="156"/>
    </location>
</feature>
<name>A0A1M6T1K7_9BURK</name>
<dbReference type="Pfam" id="PF01040">
    <property type="entry name" value="UbiA"/>
    <property type="match status" value="1"/>
</dbReference>
<keyword evidence="5 11" id="KW-0997">Cell inner membrane</keyword>
<feature type="transmembrane region" description="Helical" evidence="11">
    <location>
        <begin position="261"/>
        <end position="284"/>
    </location>
</feature>
<organism evidence="13 14">
    <name type="scientific">Paraburkholderia terricola</name>
    <dbReference type="NCBI Taxonomy" id="169427"/>
    <lineage>
        <taxon>Bacteria</taxon>
        <taxon>Pseudomonadati</taxon>
        <taxon>Pseudomonadota</taxon>
        <taxon>Betaproteobacteria</taxon>
        <taxon>Burkholderiales</taxon>
        <taxon>Burkholderiaceae</taxon>
        <taxon>Paraburkholderia</taxon>
    </lineage>
</organism>
<dbReference type="InterPro" id="IPR006370">
    <property type="entry name" value="HB_polyprenyltransferase-like"/>
</dbReference>
<comment type="similarity">
    <text evidence="3 11">Belongs to the UbiA prenyltransferase family.</text>
</comment>
<keyword evidence="7 11" id="KW-0831">Ubiquinone biosynthesis</keyword>
<dbReference type="GO" id="GO:0006744">
    <property type="term" value="P:ubiquinone biosynthetic process"/>
    <property type="evidence" value="ECO:0007669"/>
    <property type="project" value="UniProtKB-UniRule"/>
</dbReference>
<dbReference type="Gene3D" id="1.10.357.140">
    <property type="entry name" value="UbiA prenyltransferase"/>
    <property type="match status" value="1"/>
</dbReference>
<evidence type="ECO:0000256" key="11">
    <source>
        <dbReference type="HAMAP-Rule" id="MF_01635"/>
    </source>
</evidence>
<proteinExistence type="inferred from homology"/>
<feature type="transmembrane region" description="Helical" evidence="11">
    <location>
        <begin position="205"/>
        <end position="226"/>
    </location>
</feature>
<evidence type="ECO:0000256" key="12">
    <source>
        <dbReference type="NCBIfam" id="TIGR01474"/>
    </source>
</evidence>
<evidence type="ECO:0000256" key="8">
    <source>
        <dbReference type="ARBA" id="ARBA00022692"/>
    </source>
</evidence>
<comment type="cofactor">
    <cofactor evidence="1 11">
        <name>Mg(2+)</name>
        <dbReference type="ChEBI" id="CHEBI:18420"/>
    </cofactor>
</comment>
<dbReference type="PANTHER" id="PTHR11048">
    <property type="entry name" value="PRENYLTRANSFERASES"/>
    <property type="match status" value="1"/>
</dbReference>
<dbReference type="CDD" id="cd13959">
    <property type="entry name" value="PT_UbiA_COQ2"/>
    <property type="match status" value="1"/>
</dbReference>
<dbReference type="InterPro" id="IPR000537">
    <property type="entry name" value="UbiA_prenyltransferase"/>
</dbReference>
<evidence type="ECO:0000256" key="7">
    <source>
        <dbReference type="ARBA" id="ARBA00022688"/>
    </source>
</evidence>
<evidence type="ECO:0000256" key="9">
    <source>
        <dbReference type="ARBA" id="ARBA00022989"/>
    </source>
</evidence>
<dbReference type="UniPathway" id="UPA00232"/>
<keyword evidence="8 11" id="KW-0812">Transmembrane</keyword>
<dbReference type="HAMAP" id="MF_01635">
    <property type="entry name" value="UbiA"/>
    <property type="match status" value="1"/>
</dbReference>
<dbReference type="STRING" id="169427.SAMN05192548_102515"/>
<keyword evidence="11" id="KW-0460">Magnesium</keyword>
<keyword evidence="9 11" id="KW-1133">Transmembrane helix</keyword>
<feature type="transmembrane region" description="Helical" evidence="11">
    <location>
        <begin position="86"/>
        <end position="107"/>
    </location>
</feature>
<dbReference type="PANTHER" id="PTHR11048:SF28">
    <property type="entry name" value="4-HYDROXYBENZOATE POLYPRENYLTRANSFERASE, MITOCHONDRIAL"/>
    <property type="match status" value="1"/>
</dbReference>
<evidence type="ECO:0000313" key="14">
    <source>
        <dbReference type="Proteomes" id="UP000184395"/>
    </source>
</evidence>
<dbReference type="Gene3D" id="1.20.120.1780">
    <property type="entry name" value="UbiA prenyltransferase"/>
    <property type="match status" value="1"/>
</dbReference>
<dbReference type="NCBIfam" id="TIGR01474">
    <property type="entry name" value="ubiA_proteo"/>
    <property type="match status" value="1"/>
</dbReference>
<dbReference type="FunFam" id="1.20.120.1780:FF:000001">
    <property type="entry name" value="4-hydroxybenzoate octaprenyltransferase"/>
    <property type="match status" value="1"/>
</dbReference>
<comment type="subcellular location">
    <subcellularLocation>
        <location evidence="11">Cell inner membrane</location>
        <topology evidence="11">Multi-pass membrane protein</topology>
    </subcellularLocation>
    <subcellularLocation>
        <location evidence="2">Membrane</location>
        <topology evidence="2">Multi-pass membrane protein</topology>
    </subcellularLocation>
</comment>
<comment type="pathway">
    <text evidence="11">Cofactor biosynthesis; ubiquinone biosynthesis.</text>
</comment>
<dbReference type="InterPro" id="IPR030470">
    <property type="entry name" value="UbiA_prenylTrfase_CS"/>
</dbReference>
<evidence type="ECO:0000256" key="6">
    <source>
        <dbReference type="ARBA" id="ARBA00022679"/>
    </source>
</evidence>
<dbReference type="InterPro" id="IPR044878">
    <property type="entry name" value="UbiA_sf"/>
</dbReference>
<keyword evidence="10 11" id="KW-0472">Membrane</keyword>
<comment type="catalytic activity">
    <reaction evidence="11">
        <text>all-trans-octaprenyl diphosphate + 4-hydroxybenzoate = 4-hydroxy-3-(all-trans-octaprenyl)benzoate + diphosphate</text>
        <dbReference type="Rhea" id="RHEA:27782"/>
        <dbReference type="ChEBI" id="CHEBI:1617"/>
        <dbReference type="ChEBI" id="CHEBI:17879"/>
        <dbReference type="ChEBI" id="CHEBI:33019"/>
        <dbReference type="ChEBI" id="CHEBI:57711"/>
        <dbReference type="EC" id="2.5.1.39"/>
    </reaction>
</comment>
<feature type="transmembrane region" description="Helical" evidence="11">
    <location>
        <begin position="18"/>
        <end position="35"/>
    </location>
</feature>
<evidence type="ECO:0000256" key="3">
    <source>
        <dbReference type="ARBA" id="ARBA00005985"/>
    </source>
</evidence>
<dbReference type="AlphaFoldDB" id="A0A1M6T1K7"/>
<dbReference type="PROSITE" id="PS00943">
    <property type="entry name" value="UBIA"/>
    <property type="match status" value="1"/>
</dbReference>
<keyword evidence="4 11" id="KW-1003">Cell membrane</keyword>
<evidence type="ECO:0000256" key="1">
    <source>
        <dbReference type="ARBA" id="ARBA00001946"/>
    </source>
</evidence>
<dbReference type="InterPro" id="IPR039653">
    <property type="entry name" value="Prenyltransferase"/>
</dbReference>
<gene>
    <name evidence="11" type="primary">ubiA</name>
    <name evidence="13" type="ORF">SAMN05192548_102515</name>
</gene>
<comment type="function">
    <text evidence="11">Catalyzes the prenylation of para-hydroxybenzoate (PHB) with an all-trans polyprenyl group. Mediates the second step in the final reaction sequence of ubiquinone-8 (UQ-8) biosynthesis, which is the condensation of the polyisoprenoid side chain with PHB, generating the first membrane-bound Q intermediate 3-octaprenyl-4-hydroxybenzoate.</text>
</comment>
<evidence type="ECO:0000313" key="13">
    <source>
        <dbReference type="EMBL" id="SHK50855.1"/>
    </source>
</evidence>
<feature type="transmembrane region" description="Helical" evidence="11">
    <location>
        <begin position="162"/>
        <end position="184"/>
    </location>
</feature>
<evidence type="ECO:0000256" key="4">
    <source>
        <dbReference type="ARBA" id="ARBA00022475"/>
    </source>
</evidence>
<evidence type="ECO:0000256" key="2">
    <source>
        <dbReference type="ARBA" id="ARBA00004141"/>
    </source>
</evidence>
<dbReference type="Proteomes" id="UP000184395">
    <property type="component" value="Unassembled WGS sequence"/>
</dbReference>